<organism evidence="1 2">
    <name type="scientific">Streptomyces hoynatensis</name>
    <dbReference type="NCBI Taxonomy" id="1141874"/>
    <lineage>
        <taxon>Bacteria</taxon>
        <taxon>Bacillati</taxon>
        <taxon>Actinomycetota</taxon>
        <taxon>Actinomycetes</taxon>
        <taxon>Kitasatosporales</taxon>
        <taxon>Streptomycetaceae</taxon>
        <taxon>Streptomyces</taxon>
    </lineage>
</organism>
<comment type="caution">
    <text evidence="1">The sequence shown here is derived from an EMBL/GenBank/DDBJ whole genome shotgun (WGS) entry which is preliminary data.</text>
</comment>
<dbReference type="Pfam" id="PF14103">
    <property type="entry name" value="DUF4276"/>
    <property type="match status" value="1"/>
</dbReference>
<proteinExistence type="predicted"/>
<dbReference type="InterPro" id="IPR025455">
    <property type="entry name" value="DUF4276"/>
</dbReference>
<gene>
    <name evidence="1" type="ORF">D7294_03195</name>
</gene>
<keyword evidence="2" id="KW-1185">Reference proteome</keyword>
<evidence type="ECO:0000313" key="2">
    <source>
        <dbReference type="Proteomes" id="UP000272474"/>
    </source>
</evidence>
<reference evidence="1 2" key="1">
    <citation type="journal article" date="2014" name="Int. J. Syst. Evol. Microbiol.">
        <title>Streptomyces hoynatensis sp. nov., isolated from deep marine sediment.</title>
        <authorList>
            <person name="Veyisoglu A."/>
            <person name="Sahin N."/>
        </authorList>
    </citation>
    <scope>NUCLEOTIDE SEQUENCE [LARGE SCALE GENOMIC DNA]</scope>
    <source>
        <strain evidence="1 2">KCTC 29097</strain>
    </source>
</reference>
<dbReference type="OrthoDB" id="1491662at2"/>
<protein>
    <submittedName>
        <fullName evidence="1">DUF4276 family protein</fullName>
    </submittedName>
</protein>
<dbReference type="AlphaFoldDB" id="A0A3A9ZFS7"/>
<accession>A0A3A9ZFS7</accession>
<name>A0A3A9ZFS7_9ACTN</name>
<evidence type="ECO:0000313" key="1">
    <source>
        <dbReference type="EMBL" id="RKN47188.1"/>
    </source>
</evidence>
<sequence>MKRAPIVAPIVEGHGEVAAVRQLITRIGERHAVWIEVAQPFRLDSAKMRKPEELAKAVRLQEVRVKGRTGGVLIIRDGDDSDIQCPVELARLIAPEAEAFSVPVEVVIAYHEYEAWILASADSLRSHPSVRDNAVAPAEPEAKRNAKAQLESMMHESYKETLHQAKFSSMIDLAMASEKSRSFRRMMHAVEKLIGLPGS</sequence>
<dbReference type="Proteomes" id="UP000272474">
    <property type="component" value="Unassembled WGS sequence"/>
</dbReference>
<dbReference type="EMBL" id="RBAL01000001">
    <property type="protein sequence ID" value="RKN47188.1"/>
    <property type="molecule type" value="Genomic_DNA"/>
</dbReference>